<evidence type="ECO:0000259" key="3">
    <source>
        <dbReference type="Pfam" id="PF05368"/>
    </source>
</evidence>
<evidence type="ECO:0000313" key="4">
    <source>
        <dbReference type="EMBL" id="TVY84203.1"/>
    </source>
</evidence>
<dbReference type="Pfam" id="PF05368">
    <property type="entry name" value="NmrA"/>
    <property type="match status" value="1"/>
</dbReference>
<proteinExistence type="predicted"/>
<dbReference type="GO" id="GO:0016491">
    <property type="term" value="F:oxidoreductase activity"/>
    <property type="evidence" value="ECO:0007669"/>
    <property type="project" value="UniProtKB-KW"/>
</dbReference>
<dbReference type="Gene3D" id="3.40.50.720">
    <property type="entry name" value="NAD(P)-binding Rossmann-like Domain"/>
    <property type="match status" value="1"/>
</dbReference>
<dbReference type="OrthoDB" id="9984533at2759"/>
<comment type="caution">
    <text evidence="4">The sequence shown here is derived from an EMBL/GenBank/DDBJ whole genome shotgun (WGS) entry which is preliminary data.</text>
</comment>
<evidence type="ECO:0000256" key="2">
    <source>
        <dbReference type="ARBA" id="ARBA00023002"/>
    </source>
</evidence>
<organism evidence="4 5">
    <name type="scientific">Lachnellula suecica</name>
    <dbReference type="NCBI Taxonomy" id="602035"/>
    <lineage>
        <taxon>Eukaryota</taxon>
        <taxon>Fungi</taxon>
        <taxon>Dikarya</taxon>
        <taxon>Ascomycota</taxon>
        <taxon>Pezizomycotina</taxon>
        <taxon>Leotiomycetes</taxon>
        <taxon>Helotiales</taxon>
        <taxon>Lachnaceae</taxon>
        <taxon>Lachnellula</taxon>
    </lineage>
</organism>
<dbReference type="AlphaFoldDB" id="A0A8T9CNE7"/>
<dbReference type="InterPro" id="IPR036291">
    <property type="entry name" value="NAD(P)-bd_dom_sf"/>
</dbReference>
<dbReference type="SUPFAM" id="SSF51735">
    <property type="entry name" value="NAD(P)-binding Rossmann-fold domains"/>
    <property type="match status" value="1"/>
</dbReference>
<keyword evidence="1" id="KW-0521">NADP</keyword>
<evidence type="ECO:0000313" key="5">
    <source>
        <dbReference type="Proteomes" id="UP000469558"/>
    </source>
</evidence>
<name>A0A8T9CNE7_9HELO</name>
<keyword evidence="2" id="KW-0560">Oxidoreductase</keyword>
<keyword evidence="5" id="KW-1185">Reference proteome</keyword>
<sequence length="301" mass="32569">MAPIKNVLVVGARGNLGPVVIQHLLSADFAVTVLSRDDTAIPNIKVLKTDYSDASILEACKGQDAIVSTMGALATMTQTKIIDAAIASGVKRFIPSDFGLNTPEMSPIEKHLPALHQRLKPKKLILDYLNDKSSQNPGFTWTAIGAAPLFDWTLKAGFLGTSILNYTATIIDSGNEPYITTTIPQIARAIVSVLQKPVETANIYLLVTSFKTTQNQVLRAAEIATGQKFEVKQVEAEAWKTEGTALLQKGDFRGFGRFWGWFLWKDGEGHGAPSDGIVVGNELLGLPQEHMEVVIRGIAGL</sequence>
<dbReference type="PANTHER" id="PTHR47706">
    <property type="entry name" value="NMRA-LIKE FAMILY PROTEIN"/>
    <property type="match status" value="1"/>
</dbReference>
<dbReference type="InterPro" id="IPR045312">
    <property type="entry name" value="PCBER-like"/>
</dbReference>
<dbReference type="InterPro" id="IPR051609">
    <property type="entry name" value="NmrA/Isoflavone_reductase-like"/>
</dbReference>
<gene>
    <name evidence="4" type="ORF">LSUE1_G001532</name>
</gene>
<evidence type="ECO:0000256" key="1">
    <source>
        <dbReference type="ARBA" id="ARBA00022857"/>
    </source>
</evidence>
<accession>A0A8T9CNE7</accession>
<dbReference type="InterPro" id="IPR008030">
    <property type="entry name" value="NmrA-like"/>
</dbReference>
<dbReference type="PANTHER" id="PTHR47706:SF9">
    <property type="entry name" value="NMRA-LIKE DOMAIN-CONTAINING PROTEIN-RELATED"/>
    <property type="match status" value="1"/>
</dbReference>
<dbReference type="Proteomes" id="UP000469558">
    <property type="component" value="Unassembled WGS sequence"/>
</dbReference>
<dbReference type="Gene3D" id="3.90.25.10">
    <property type="entry name" value="UDP-galactose 4-epimerase, domain 1"/>
    <property type="match status" value="1"/>
</dbReference>
<dbReference type="EMBL" id="QGMK01000105">
    <property type="protein sequence ID" value="TVY84203.1"/>
    <property type="molecule type" value="Genomic_DNA"/>
</dbReference>
<feature type="domain" description="NmrA-like" evidence="3">
    <location>
        <begin position="5"/>
        <end position="241"/>
    </location>
</feature>
<reference evidence="4 5" key="1">
    <citation type="submission" date="2018-05" db="EMBL/GenBank/DDBJ databases">
        <title>Genome sequencing and assembly of the regulated plant pathogen Lachnellula willkommii and related sister species for the development of diagnostic species identification markers.</title>
        <authorList>
            <person name="Giroux E."/>
            <person name="Bilodeau G."/>
        </authorList>
    </citation>
    <scope>NUCLEOTIDE SEQUENCE [LARGE SCALE GENOMIC DNA]</scope>
    <source>
        <strain evidence="4 5">CBS 268.59</strain>
    </source>
</reference>
<protein>
    <submittedName>
        <fullName evidence="4">Isoflavone reductase-like protein P3</fullName>
    </submittedName>
</protein>
<dbReference type="CDD" id="cd05259">
    <property type="entry name" value="PCBER_SDR_a"/>
    <property type="match status" value="1"/>
</dbReference>